<evidence type="ECO:0000256" key="8">
    <source>
        <dbReference type="SAM" id="Phobius"/>
    </source>
</evidence>
<keyword evidence="5" id="KW-0560">Oxidoreductase</keyword>
<dbReference type="EMBL" id="JAHMHR010000019">
    <property type="protein sequence ID" value="KAK1675899.1"/>
    <property type="molecule type" value="Genomic_DNA"/>
</dbReference>
<dbReference type="Proteomes" id="UP001224890">
    <property type="component" value="Unassembled WGS sequence"/>
</dbReference>
<evidence type="ECO:0000256" key="7">
    <source>
        <dbReference type="ARBA" id="ARBA00023033"/>
    </source>
</evidence>
<keyword evidence="3" id="KW-0349">Heme</keyword>
<evidence type="ECO:0000313" key="9">
    <source>
        <dbReference type="EMBL" id="KAK1675899.1"/>
    </source>
</evidence>
<dbReference type="GO" id="GO:0004497">
    <property type="term" value="F:monooxygenase activity"/>
    <property type="evidence" value="ECO:0007669"/>
    <property type="project" value="UniProtKB-KW"/>
</dbReference>
<keyword evidence="8" id="KW-1133">Transmembrane helix</keyword>
<reference evidence="9" key="1">
    <citation type="submission" date="2021-06" db="EMBL/GenBank/DDBJ databases">
        <title>Comparative genomics, transcriptomics and evolutionary studies reveal genomic signatures of adaptation to plant cell wall in hemibiotrophic fungi.</title>
        <authorList>
            <consortium name="DOE Joint Genome Institute"/>
            <person name="Baroncelli R."/>
            <person name="Diaz J.F."/>
            <person name="Benocci T."/>
            <person name="Peng M."/>
            <person name="Battaglia E."/>
            <person name="Haridas S."/>
            <person name="Andreopoulos W."/>
            <person name="Labutti K."/>
            <person name="Pangilinan J."/>
            <person name="Floch G.L."/>
            <person name="Makela M.R."/>
            <person name="Henrissat B."/>
            <person name="Grigoriev I.V."/>
            <person name="Crouch J.A."/>
            <person name="De Vries R.P."/>
            <person name="Sukno S.A."/>
            <person name="Thon M.R."/>
        </authorList>
    </citation>
    <scope>NUCLEOTIDE SEQUENCE</scope>
    <source>
        <strain evidence="9">CBS 193.32</strain>
    </source>
</reference>
<comment type="caution">
    <text evidence="9">The sequence shown here is derived from an EMBL/GenBank/DDBJ whole genome shotgun (WGS) entry which is preliminary data.</text>
</comment>
<evidence type="ECO:0000256" key="2">
    <source>
        <dbReference type="ARBA" id="ARBA00010617"/>
    </source>
</evidence>
<dbReference type="PANTHER" id="PTHR46206:SF2">
    <property type="entry name" value="CYTOCHROME P450 MONOOXYGENASE AUSG-RELATED"/>
    <property type="match status" value="1"/>
</dbReference>
<dbReference type="RefSeq" id="XP_060429902.1">
    <property type="nucleotide sequence ID" value="XM_060579413.1"/>
</dbReference>
<evidence type="ECO:0000256" key="1">
    <source>
        <dbReference type="ARBA" id="ARBA00001971"/>
    </source>
</evidence>
<evidence type="ECO:0008006" key="11">
    <source>
        <dbReference type="Google" id="ProtNLM"/>
    </source>
</evidence>
<evidence type="ECO:0000256" key="4">
    <source>
        <dbReference type="ARBA" id="ARBA00022723"/>
    </source>
</evidence>
<keyword evidence="6" id="KW-0408">Iron</keyword>
<keyword evidence="10" id="KW-1185">Reference proteome</keyword>
<proteinExistence type="inferred from homology"/>
<dbReference type="AlphaFoldDB" id="A0AAJ0AMC6"/>
<comment type="cofactor">
    <cofactor evidence="1">
        <name>heme</name>
        <dbReference type="ChEBI" id="CHEBI:30413"/>
    </cofactor>
</comment>
<keyword evidence="8" id="KW-0472">Membrane</keyword>
<organism evidence="9 10">
    <name type="scientific">Colletotrichum godetiae</name>
    <dbReference type="NCBI Taxonomy" id="1209918"/>
    <lineage>
        <taxon>Eukaryota</taxon>
        <taxon>Fungi</taxon>
        <taxon>Dikarya</taxon>
        <taxon>Ascomycota</taxon>
        <taxon>Pezizomycotina</taxon>
        <taxon>Sordariomycetes</taxon>
        <taxon>Hypocreomycetidae</taxon>
        <taxon>Glomerellales</taxon>
        <taxon>Glomerellaceae</taxon>
        <taxon>Colletotrichum</taxon>
        <taxon>Colletotrichum acutatum species complex</taxon>
    </lineage>
</organism>
<dbReference type="GeneID" id="85463939"/>
<evidence type="ECO:0000256" key="5">
    <source>
        <dbReference type="ARBA" id="ARBA00023002"/>
    </source>
</evidence>
<dbReference type="PANTHER" id="PTHR46206">
    <property type="entry name" value="CYTOCHROME P450"/>
    <property type="match status" value="1"/>
</dbReference>
<protein>
    <recommendedName>
        <fullName evidence="11">Cytochrome P450</fullName>
    </recommendedName>
</protein>
<keyword evidence="8" id="KW-0812">Transmembrane</keyword>
<sequence>MASEPSASTLANNSSSMMFSNSLRLSIEAWSIAAALMTAVMAYKIWTDHKFKLPPLINPPQPFDISGAAVKRDFFQRSNEIIQQGSKTFGGEPYSVISDTGRVIMLAPKHVDEDFHAYLPGFEPFGAGSAIPILVLVAKRQLTKFLAKIMKPLSDETAFSFQTVLGDSTEWHEVSLGQTILNVFSRLSSRVFLGPELCRNEAWLNITVIYVVDCFIAAERRLANPSYFYREIDS</sequence>
<feature type="transmembrane region" description="Helical" evidence="8">
    <location>
        <begin position="27"/>
        <end position="46"/>
    </location>
</feature>
<keyword evidence="7" id="KW-0503">Monooxygenase</keyword>
<keyword evidence="4" id="KW-0479">Metal-binding</keyword>
<accession>A0AAJ0AMC6</accession>
<comment type="similarity">
    <text evidence="2">Belongs to the cytochrome P450 family.</text>
</comment>
<evidence type="ECO:0000313" key="10">
    <source>
        <dbReference type="Proteomes" id="UP001224890"/>
    </source>
</evidence>
<evidence type="ECO:0000256" key="6">
    <source>
        <dbReference type="ARBA" id="ARBA00023004"/>
    </source>
</evidence>
<dbReference type="GO" id="GO:0046872">
    <property type="term" value="F:metal ion binding"/>
    <property type="evidence" value="ECO:0007669"/>
    <property type="project" value="UniProtKB-KW"/>
</dbReference>
<name>A0AAJ0AMC6_9PEZI</name>
<evidence type="ECO:0000256" key="3">
    <source>
        <dbReference type="ARBA" id="ARBA00022617"/>
    </source>
</evidence>
<gene>
    <name evidence="9" type="ORF">BDP55DRAFT_728261</name>
</gene>